<dbReference type="RefSeq" id="WP_004086872.1">
    <property type="nucleotide sequence ID" value="NZ_CP090511.1"/>
</dbReference>
<dbReference type="InterPro" id="IPR036286">
    <property type="entry name" value="LexA/Signal_pep-like_sf"/>
</dbReference>
<reference evidence="6" key="1">
    <citation type="submission" date="2021-11" db="EMBL/GenBank/DDBJ databases">
        <authorList>
            <person name="Denance N."/>
            <person name="Briand M."/>
            <person name="Dupas E."/>
            <person name="Durand K."/>
            <person name="Legendre B."/>
            <person name="Cunty A."/>
            <person name="Donnadieu C."/>
            <person name="Lopez Roques C."/>
            <person name="Cesbron S."/>
            <person name="Jacques M.A."/>
        </authorList>
    </citation>
    <scope>NUCLEOTIDE SEQUENCE</scope>
    <source>
        <strain evidence="6">CFBP8070</strain>
    </source>
</reference>
<evidence type="ECO:0000313" key="7">
    <source>
        <dbReference type="Proteomes" id="UP001220702"/>
    </source>
</evidence>
<dbReference type="CDD" id="cd06529">
    <property type="entry name" value="S24_LexA-like"/>
    <property type="match status" value="1"/>
</dbReference>
<evidence type="ECO:0000313" key="6">
    <source>
        <dbReference type="EMBL" id="MDC6409660.1"/>
    </source>
</evidence>
<dbReference type="SMART" id="SM00530">
    <property type="entry name" value="HTH_XRE"/>
    <property type="match status" value="1"/>
</dbReference>
<evidence type="ECO:0000259" key="4">
    <source>
        <dbReference type="PROSITE" id="PS50943"/>
    </source>
</evidence>
<dbReference type="Gene3D" id="1.10.260.40">
    <property type="entry name" value="lambda repressor-like DNA-binding domains"/>
    <property type="match status" value="1"/>
</dbReference>
<dbReference type="CDD" id="cd00093">
    <property type="entry name" value="HTH_XRE"/>
    <property type="match status" value="1"/>
</dbReference>
<dbReference type="Pfam" id="PF01381">
    <property type="entry name" value="HTH_3"/>
    <property type="match status" value="1"/>
</dbReference>
<sequence length="224" mass="24704">METIGSRVRKEREAQNINRSDFAKKTGIGYSTIAELERGGMQTTTKLRLIADALGVSLRWLETGKGEKIEATTATKSIATEKISQHYIRVEHLDAEAGMGESRVNLDYPDVIRSVEYTEAFIRSLIGFVPQKGRLKLITGCGDSMIPVIQPGEVVLVDTGIQSFDGDGIYLINIGHGQQIKALQDRGDAVYVVSANPLYQPIPFPSEGFIGGKIYIKNKIERFN</sequence>
<dbReference type="PANTHER" id="PTHR40661">
    <property type="match status" value="1"/>
</dbReference>
<evidence type="ECO:0000256" key="1">
    <source>
        <dbReference type="ARBA" id="ARBA00023015"/>
    </source>
</evidence>
<dbReference type="PANTHER" id="PTHR40661:SF3">
    <property type="entry name" value="FELS-1 PROPHAGE TRANSCRIPTIONAL REGULATOR"/>
    <property type="match status" value="1"/>
</dbReference>
<proteinExistence type="predicted"/>
<keyword evidence="3" id="KW-0804">Transcription</keyword>
<name>A0AAW6HZ04_XYLFS</name>
<dbReference type="InterPro" id="IPR015927">
    <property type="entry name" value="Peptidase_S24_S26A/B/C"/>
</dbReference>
<dbReference type="EMBL" id="JAJKGN010000005">
    <property type="protein sequence ID" value="MDC6409660.1"/>
    <property type="molecule type" value="Genomic_DNA"/>
</dbReference>
<dbReference type="PROSITE" id="PS50943">
    <property type="entry name" value="HTH_CROC1"/>
    <property type="match status" value="1"/>
</dbReference>
<comment type="caution">
    <text evidence="6">The sequence shown here is derived from an EMBL/GenBank/DDBJ whole genome shotgun (WGS) entry which is preliminary data.</text>
</comment>
<dbReference type="InterPro" id="IPR010982">
    <property type="entry name" value="Lambda_DNA-bd_dom_sf"/>
</dbReference>
<evidence type="ECO:0000313" key="5">
    <source>
        <dbReference type="EMBL" id="MDC6408885.1"/>
    </source>
</evidence>
<dbReference type="SUPFAM" id="SSF47413">
    <property type="entry name" value="lambda repressor-like DNA-binding domains"/>
    <property type="match status" value="1"/>
</dbReference>
<dbReference type="SUPFAM" id="SSF51306">
    <property type="entry name" value="LexA/Signal peptidase"/>
    <property type="match status" value="1"/>
</dbReference>
<dbReference type="InterPro" id="IPR039418">
    <property type="entry name" value="LexA-like"/>
</dbReference>
<accession>A0AAW6HZ04</accession>
<reference evidence="6" key="2">
    <citation type="journal article" date="2023" name="Commun. Biol.">
        <title>Suspicions of two bridgehead invasions of Xylella fastidiosa subsp. multiplex in France.</title>
        <authorList>
            <person name="Dupas E."/>
            <person name="Durand K."/>
            <person name="Rieux A."/>
            <person name="Briand M."/>
            <person name="Pruvost O."/>
            <person name="Cunty A."/>
            <person name="Denance N."/>
            <person name="Donnadieu C."/>
            <person name="Legendre B."/>
            <person name="Lopez-Roques C."/>
            <person name="Cesbron S."/>
            <person name="Ravigne V."/>
            <person name="Jacques M.A."/>
        </authorList>
    </citation>
    <scope>NUCLEOTIDE SEQUENCE</scope>
    <source>
        <strain evidence="6">CFBP8070</strain>
    </source>
</reference>
<dbReference type="Proteomes" id="UP001220702">
    <property type="component" value="Unassembled WGS sequence"/>
</dbReference>
<gene>
    <name evidence="5" type="ORF">LOK82_09705</name>
    <name evidence="6" type="ORF">LOK82_14020</name>
</gene>
<dbReference type="AlphaFoldDB" id="A0AAW6HZ04"/>
<feature type="domain" description="HTH cro/C1-type" evidence="4">
    <location>
        <begin position="8"/>
        <end position="61"/>
    </location>
</feature>
<dbReference type="EMBL" id="JAJKGN010000001">
    <property type="protein sequence ID" value="MDC6408885.1"/>
    <property type="molecule type" value="Genomic_DNA"/>
</dbReference>
<organism evidence="6 7">
    <name type="scientific">Xylella fastidiosa subsp. multiplex</name>
    <dbReference type="NCBI Taxonomy" id="644357"/>
    <lineage>
        <taxon>Bacteria</taxon>
        <taxon>Pseudomonadati</taxon>
        <taxon>Pseudomonadota</taxon>
        <taxon>Gammaproteobacteria</taxon>
        <taxon>Lysobacterales</taxon>
        <taxon>Lysobacteraceae</taxon>
        <taxon>Xylella</taxon>
    </lineage>
</organism>
<keyword evidence="1" id="KW-0805">Transcription regulation</keyword>
<evidence type="ECO:0000256" key="2">
    <source>
        <dbReference type="ARBA" id="ARBA00023125"/>
    </source>
</evidence>
<keyword evidence="2" id="KW-0238">DNA-binding</keyword>
<protein>
    <submittedName>
        <fullName evidence="6">Helix-turn-helix transcriptional regulator</fullName>
    </submittedName>
</protein>
<dbReference type="Pfam" id="PF00717">
    <property type="entry name" value="Peptidase_S24"/>
    <property type="match status" value="1"/>
</dbReference>
<dbReference type="InterPro" id="IPR001387">
    <property type="entry name" value="Cro/C1-type_HTH"/>
</dbReference>
<dbReference type="Gene3D" id="2.10.109.10">
    <property type="entry name" value="Umud Fragment, subunit A"/>
    <property type="match status" value="1"/>
</dbReference>
<dbReference type="GO" id="GO:0003677">
    <property type="term" value="F:DNA binding"/>
    <property type="evidence" value="ECO:0007669"/>
    <property type="project" value="UniProtKB-KW"/>
</dbReference>
<evidence type="ECO:0000256" key="3">
    <source>
        <dbReference type="ARBA" id="ARBA00023163"/>
    </source>
</evidence>